<protein>
    <submittedName>
        <fullName evidence="1">Uncharacterized protein</fullName>
    </submittedName>
</protein>
<comment type="caution">
    <text evidence="1">The sequence shown here is derived from an EMBL/GenBank/DDBJ whole genome shotgun (WGS) entry which is preliminary data.</text>
</comment>
<name>A0AAV3S1X5_LITER</name>
<proteinExistence type="predicted"/>
<sequence>MMRVDWKSSVEMLSSLSIFRGHPSAELSSKSQHQVEAVGTMLATLQQFKDRVARLGQELYTHVEVLRRQVATRESVITGLEAGKAESALKVTSLDEIVEHDQGSRSEQLGIELEDFLQRL</sequence>
<accession>A0AAV3S1X5</accession>
<dbReference type="AlphaFoldDB" id="A0AAV3S1X5"/>
<dbReference type="EMBL" id="BAABME010014447">
    <property type="protein sequence ID" value="GAA0187180.1"/>
    <property type="molecule type" value="Genomic_DNA"/>
</dbReference>
<reference evidence="1 2" key="1">
    <citation type="submission" date="2024-01" db="EMBL/GenBank/DDBJ databases">
        <title>The complete chloroplast genome sequence of Lithospermum erythrorhizon: insights into the phylogenetic relationship among Boraginaceae species and the maternal lineages of purple gromwells.</title>
        <authorList>
            <person name="Okada T."/>
            <person name="Watanabe K."/>
        </authorList>
    </citation>
    <scope>NUCLEOTIDE SEQUENCE [LARGE SCALE GENOMIC DNA]</scope>
</reference>
<evidence type="ECO:0000313" key="1">
    <source>
        <dbReference type="EMBL" id="GAA0187180.1"/>
    </source>
</evidence>
<gene>
    <name evidence="1" type="ORF">LIER_34468</name>
</gene>
<dbReference type="Proteomes" id="UP001454036">
    <property type="component" value="Unassembled WGS sequence"/>
</dbReference>
<evidence type="ECO:0000313" key="2">
    <source>
        <dbReference type="Proteomes" id="UP001454036"/>
    </source>
</evidence>
<keyword evidence="2" id="KW-1185">Reference proteome</keyword>
<organism evidence="1 2">
    <name type="scientific">Lithospermum erythrorhizon</name>
    <name type="common">Purple gromwell</name>
    <name type="synonym">Lithospermum officinale var. erythrorhizon</name>
    <dbReference type="NCBI Taxonomy" id="34254"/>
    <lineage>
        <taxon>Eukaryota</taxon>
        <taxon>Viridiplantae</taxon>
        <taxon>Streptophyta</taxon>
        <taxon>Embryophyta</taxon>
        <taxon>Tracheophyta</taxon>
        <taxon>Spermatophyta</taxon>
        <taxon>Magnoliopsida</taxon>
        <taxon>eudicotyledons</taxon>
        <taxon>Gunneridae</taxon>
        <taxon>Pentapetalae</taxon>
        <taxon>asterids</taxon>
        <taxon>lamiids</taxon>
        <taxon>Boraginales</taxon>
        <taxon>Boraginaceae</taxon>
        <taxon>Boraginoideae</taxon>
        <taxon>Lithospermeae</taxon>
        <taxon>Lithospermum</taxon>
    </lineage>
</organism>